<proteinExistence type="predicted"/>
<evidence type="ECO:0000313" key="1">
    <source>
        <dbReference type="EMBL" id="DAD71709.1"/>
    </source>
</evidence>
<accession>A0A8S5LNT8</accession>
<sequence>MRSEHTLAPLPKQRVPALAAVALEGGRIVNQNTGICIMNTKEKTEHTSTELRCQSCRRKLGEIAGKYRLAVKCPRCKQFNHFQAA</sequence>
<dbReference type="InterPro" id="IPR019294">
    <property type="entry name" value="Translation_reg_Com"/>
</dbReference>
<dbReference type="EMBL" id="BK015886">
    <property type="protein sequence ID" value="DAD71709.1"/>
    <property type="molecule type" value="Genomic_DNA"/>
</dbReference>
<name>A0A8S5LNT8_9CAUD</name>
<reference evidence="1" key="1">
    <citation type="journal article" date="2021" name="Proc. Natl. Acad. Sci. U.S.A.">
        <title>A Catalog of Tens of Thousands of Viruses from Human Metagenomes Reveals Hidden Associations with Chronic Diseases.</title>
        <authorList>
            <person name="Tisza M.J."/>
            <person name="Buck C.B."/>
        </authorList>
    </citation>
    <scope>NUCLEOTIDE SEQUENCE</scope>
    <source>
        <strain evidence="1">Cti9m5</strain>
    </source>
</reference>
<protein>
    <submittedName>
        <fullName evidence="1">Transcription initiation factor IIE, alpha FINGER, Transcription</fullName>
    </submittedName>
</protein>
<dbReference type="Pfam" id="PF10122">
    <property type="entry name" value="Zn_ribbon_Com"/>
    <property type="match status" value="1"/>
</dbReference>
<organism evidence="1">
    <name type="scientific">Myoviridae sp. cti9m5</name>
    <dbReference type="NCBI Taxonomy" id="2827613"/>
    <lineage>
        <taxon>Viruses</taxon>
        <taxon>Duplodnaviria</taxon>
        <taxon>Heunggongvirae</taxon>
        <taxon>Uroviricota</taxon>
        <taxon>Caudoviricetes</taxon>
    </lineage>
</organism>